<dbReference type="AlphaFoldDB" id="A0A453GG55"/>
<dbReference type="Pfam" id="PF02798">
    <property type="entry name" value="GST_N"/>
    <property type="match status" value="1"/>
</dbReference>
<dbReference type="InterPro" id="IPR036249">
    <property type="entry name" value="Thioredoxin-like_sf"/>
</dbReference>
<keyword evidence="5" id="KW-1185">Reference proteome</keyword>
<dbReference type="SUPFAM" id="SSF52833">
    <property type="entry name" value="Thioredoxin-like"/>
    <property type="match status" value="1"/>
</dbReference>
<dbReference type="Gene3D" id="3.40.30.10">
    <property type="entry name" value="Glutaredoxin"/>
    <property type="match status" value="1"/>
</dbReference>
<protein>
    <recommendedName>
        <fullName evidence="1">glutathione transferase</fullName>
        <ecNumber evidence="1">2.5.1.18</ecNumber>
    </recommendedName>
</protein>
<reference evidence="4" key="4">
    <citation type="submission" date="2019-03" db="UniProtKB">
        <authorList>
            <consortium name="EnsemblPlants"/>
        </authorList>
    </citation>
    <scope>IDENTIFICATION</scope>
</reference>
<reference evidence="5" key="2">
    <citation type="journal article" date="2017" name="Nat. Plants">
        <title>The Aegilops tauschii genome reveals multiple impacts of transposons.</title>
        <authorList>
            <person name="Zhao G."/>
            <person name="Zou C."/>
            <person name="Li K."/>
            <person name="Wang K."/>
            <person name="Li T."/>
            <person name="Gao L."/>
            <person name="Zhang X."/>
            <person name="Wang H."/>
            <person name="Yang Z."/>
            <person name="Liu X."/>
            <person name="Jiang W."/>
            <person name="Mao L."/>
            <person name="Kong X."/>
            <person name="Jiao Y."/>
            <person name="Jia J."/>
        </authorList>
    </citation>
    <scope>NUCLEOTIDE SEQUENCE [LARGE SCALE GENOMIC DNA]</scope>
    <source>
        <strain evidence="5">cv. AL8/78</strain>
    </source>
</reference>
<accession>A0A453GG55</accession>
<evidence type="ECO:0000256" key="2">
    <source>
        <dbReference type="ARBA" id="ARBA00022679"/>
    </source>
</evidence>
<dbReference type="GO" id="GO:0043295">
    <property type="term" value="F:glutathione binding"/>
    <property type="evidence" value="ECO:0007669"/>
    <property type="project" value="TreeGrafter"/>
</dbReference>
<reference evidence="4" key="3">
    <citation type="journal article" date="2017" name="Nature">
        <title>Genome sequence of the progenitor of the wheat D genome Aegilops tauschii.</title>
        <authorList>
            <person name="Luo M.C."/>
            <person name="Gu Y.Q."/>
            <person name="Puiu D."/>
            <person name="Wang H."/>
            <person name="Twardziok S.O."/>
            <person name="Deal K.R."/>
            <person name="Huo N."/>
            <person name="Zhu T."/>
            <person name="Wang L."/>
            <person name="Wang Y."/>
            <person name="McGuire P.E."/>
            <person name="Liu S."/>
            <person name="Long H."/>
            <person name="Ramasamy R.K."/>
            <person name="Rodriguez J.C."/>
            <person name="Van S.L."/>
            <person name="Yuan L."/>
            <person name="Wang Z."/>
            <person name="Xia Z."/>
            <person name="Xiao L."/>
            <person name="Anderson O.D."/>
            <person name="Ouyang S."/>
            <person name="Liang Y."/>
            <person name="Zimin A.V."/>
            <person name="Pertea G."/>
            <person name="Qi P."/>
            <person name="Bennetzen J.L."/>
            <person name="Dai X."/>
            <person name="Dawson M.W."/>
            <person name="Muller H.G."/>
            <person name="Kugler K."/>
            <person name="Rivarola-Duarte L."/>
            <person name="Spannagl M."/>
            <person name="Mayer K.F.X."/>
            <person name="Lu F.H."/>
            <person name="Bevan M.W."/>
            <person name="Leroy P."/>
            <person name="Li P."/>
            <person name="You F.M."/>
            <person name="Sun Q."/>
            <person name="Liu Z."/>
            <person name="Lyons E."/>
            <person name="Wicker T."/>
            <person name="Salzberg S.L."/>
            <person name="Devos K.M."/>
            <person name="Dvorak J."/>
        </authorList>
    </citation>
    <scope>NUCLEOTIDE SEQUENCE [LARGE SCALE GENOMIC DNA]</scope>
    <source>
        <strain evidence="4">cv. AL8/78</strain>
    </source>
</reference>
<dbReference type="EC" id="2.5.1.18" evidence="1"/>
<dbReference type="Proteomes" id="UP000015105">
    <property type="component" value="Chromosome 3D"/>
</dbReference>
<keyword evidence="2" id="KW-0808">Transferase</keyword>
<sequence length="89" mass="9557">MAEPAAAASTRKLYGYELSSNSVRIAALLNEKGLDYELVVVDDTKSPEFLAINPLGQVPAFQDGDDILFGTPKKFNLSDSPELIVSILG</sequence>
<dbReference type="GO" id="GO:0006749">
    <property type="term" value="P:glutathione metabolic process"/>
    <property type="evidence" value="ECO:0007669"/>
    <property type="project" value="TreeGrafter"/>
</dbReference>
<evidence type="ECO:0000256" key="1">
    <source>
        <dbReference type="ARBA" id="ARBA00012452"/>
    </source>
</evidence>
<feature type="domain" description="GST N-terminal" evidence="3">
    <location>
        <begin position="9"/>
        <end position="89"/>
    </location>
</feature>
<dbReference type="InterPro" id="IPR004045">
    <property type="entry name" value="Glutathione_S-Trfase_N"/>
</dbReference>
<dbReference type="PANTHER" id="PTHR43900">
    <property type="entry name" value="GLUTATHIONE S-TRANSFERASE RHO"/>
    <property type="match status" value="1"/>
</dbReference>
<dbReference type="PANTHER" id="PTHR43900:SF32">
    <property type="entry name" value="GLUTATHIONE TRANSFERASE"/>
    <property type="match status" value="1"/>
</dbReference>
<dbReference type="GO" id="GO:0005737">
    <property type="term" value="C:cytoplasm"/>
    <property type="evidence" value="ECO:0007669"/>
    <property type="project" value="TreeGrafter"/>
</dbReference>
<dbReference type="Gramene" id="AET3Gv21003000.4">
    <property type="protein sequence ID" value="AET3Gv21003000.4"/>
    <property type="gene ID" value="AET3Gv21003000"/>
</dbReference>
<proteinExistence type="predicted"/>
<evidence type="ECO:0000313" key="5">
    <source>
        <dbReference type="Proteomes" id="UP000015105"/>
    </source>
</evidence>
<evidence type="ECO:0000313" key="4">
    <source>
        <dbReference type="EnsemblPlants" id="AET3Gv21003000.4"/>
    </source>
</evidence>
<dbReference type="GO" id="GO:0004364">
    <property type="term" value="F:glutathione transferase activity"/>
    <property type="evidence" value="ECO:0007669"/>
    <property type="project" value="UniProtKB-EC"/>
</dbReference>
<reference evidence="5" key="1">
    <citation type="journal article" date="2014" name="Science">
        <title>Ancient hybridizations among the ancestral genomes of bread wheat.</title>
        <authorList>
            <consortium name="International Wheat Genome Sequencing Consortium,"/>
            <person name="Marcussen T."/>
            <person name="Sandve S.R."/>
            <person name="Heier L."/>
            <person name="Spannagl M."/>
            <person name="Pfeifer M."/>
            <person name="Jakobsen K.S."/>
            <person name="Wulff B.B."/>
            <person name="Steuernagel B."/>
            <person name="Mayer K.F."/>
            <person name="Olsen O.A."/>
        </authorList>
    </citation>
    <scope>NUCLEOTIDE SEQUENCE [LARGE SCALE GENOMIC DNA]</scope>
    <source>
        <strain evidence="5">cv. AL8/78</strain>
    </source>
</reference>
<dbReference type="EnsemblPlants" id="AET3Gv21003000.4">
    <property type="protein sequence ID" value="AET3Gv21003000.4"/>
    <property type="gene ID" value="AET3Gv21003000"/>
</dbReference>
<organism evidence="4 5">
    <name type="scientific">Aegilops tauschii subsp. strangulata</name>
    <name type="common">Goatgrass</name>
    <dbReference type="NCBI Taxonomy" id="200361"/>
    <lineage>
        <taxon>Eukaryota</taxon>
        <taxon>Viridiplantae</taxon>
        <taxon>Streptophyta</taxon>
        <taxon>Embryophyta</taxon>
        <taxon>Tracheophyta</taxon>
        <taxon>Spermatophyta</taxon>
        <taxon>Magnoliopsida</taxon>
        <taxon>Liliopsida</taxon>
        <taxon>Poales</taxon>
        <taxon>Poaceae</taxon>
        <taxon>BOP clade</taxon>
        <taxon>Pooideae</taxon>
        <taxon>Triticodae</taxon>
        <taxon>Triticeae</taxon>
        <taxon>Triticinae</taxon>
        <taxon>Aegilops</taxon>
    </lineage>
</organism>
<name>A0A453GG55_AEGTS</name>
<evidence type="ECO:0000259" key="3">
    <source>
        <dbReference type="PROSITE" id="PS50404"/>
    </source>
</evidence>
<dbReference type="PROSITE" id="PS50404">
    <property type="entry name" value="GST_NTER"/>
    <property type="match status" value="1"/>
</dbReference>
<reference evidence="4" key="5">
    <citation type="journal article" date="2021" name="G3 (Bethesda)">
        <title>Aegilops tauschii genome assembly Aet v5.0 features greater sequence contiguity and improved annotation.</title>
        <authorList>
            <person name="Wang L."/>
            <person name="Zhu T."/>
            <person name="Rodriguez J.C."/>
            <person name="Deal K.R."/>
            <person name="Dubcovsky J."/>
            <person name="McGuire P.E."/>
            <person name="Lux T."/>
            <person name="Spannagl M."/>
            <person name="Mayer K.F.X."/>
            <person name="Baldrich P."/>
            <person name="Meyers B.C."/>
            <person name="Huo N."/>
            <person name="Gu Y.Q."/>
            <person name="Zhou H."/>
            <person name="Devos K.M."/>
            <person name="Bennetzen J.L."/>
            <person name="Unver T."/>
            <person name="Budak H."/>
            <person name="Gulick P.J."/>
            <person name="Galiba G."/>
            <person name="Kalapos B."/>
            <person name="Nelson D.R."/>
            <person name="Li P."/>
            <person name="You F.M."/>
            <person name="Luo M.C."/>
            <person name="Dvorak J."/>
        </authorList>
    </citation>
    <scope>NUCLEOTIDE SEQUENCE [LARGE SCALE GENOMIC DNA]</scope>
    <source>
        <strain evidence="4">cv. AL8/78</strain>
    </source>
</reference>